<comment type="caution">
    <text evidence="2">The sequence shown here is derived from an EMBL/GenBank/DDBJ whole genome shotgun (WGS) entry which is preliminary data.</text>
</comment>
<name>A0ABD0K6I3_9CAEN</name>
<protein>
    <recommendedName>
        <fullName evidence="1">NAD-dependent epimerase/dehydratase domain-containing protein</fullName>
    </recommendedName>
</protein>
<sequence>MANTEHNDNVIAQDVLGHILVTGAAGYLGSTLVPMLLKMGHEVTCFDRFLWGVGPLLSAAENSRLHILNGDVRDKEAVALAMQDKQAIVHLAAIVGYPACDKDPELAEAVNVDGTRNVLESKTPDQIVIYASTGSCYGAVDDVCTEETAVVPLSVYGRSKAEGEKLVLEAGGIALRLATLFGISPRMRLDLLVNHLTFKAMTIKQLDLYEGHFRRTFLHVHDAARAFVFALKNYKLMKGHAFNVGDEHLNLTKSQVAHIIQNEIPDCKIVLSTTGTDKDKRDYEVSYEKIRRLGYQSTITVEQGVKNLLKVLPCMLPEELERCSNI</sequence>
<evidence type="ECO:0000259" key="1">
    <source>
        <dbReference type="Pfam" id="PF01370"/>
    </source>
</evidence>
<proteinExistence type="predicted"/>
<feature type="domain" description="NAD-dependent epimerase/dehydratase" evidence="1">
    <location>
        <begin position="19"/>
        <end position="245"/>
    </location>
</feature>
<dbReference type="PANTHER" id="PTHR43245:SF23">
    <property type="entry name" value="NAD(P)-BINDING DOMAIN-CONTAINING PROTEIN"/>
    <property type="match status" value="1"/>
</dbReference>
<reference evidence="2 3" key="1">
    <citation type="journal article" date="2023" name="Sci. Data">
        <title>Genome assembly of the Korean intertidal mud-creeper Batillaria attramentaria.</title>
        <authorList>
            <person name="Patra A.K."/>
            <person name="Ho P.T."/>
            <person name="Jun S."/>
            <person name="Lee S.J."/>
            <person name="Kim Y."/>
            <person name="Won Y.J."/>
        </authorList>
    </citation>
    <scope>NUCLEOTIDE SEQUENCE [LARGE SCALE GENOMIC DNA]</scope>
    <source>
        <strain evidence="2">Wonlab-2016</strain>
    </source>
</reference>
<dbReference type="CDD" id="cd08946">
    <property type="entry name" value="SDR_e"/>
    <property type="match status" value="1"/>
</dbReference>
<keyword evidence="3" id="KW-1185">Reference proteome</keyword>
<dbReference type="InterPro" id="IPR001509">
    <property type="entry name" value="Epimerase_deHydtase"/>
</dbReference>
<dbReference type="EMBL" id="JACVVK020000239">
    <property type="protein sequence ID" value="KAK7482733.1"/>
    <property type="molecule type" value="Genomic_DNA"/>
</dbReference>
<dbReference type="SUPFAM" id="SSF51735">
    <property type="entry name" value="NAD(P)-binding Rossmann-fold domains"/>
    <property type="match status" value="1"/>
</dbReference>
<dbReference type="InterPro" id="IPR036291">
    <property type="entry name" value="NAD(P)-bd_dom_sf"/>
</dbReference>
<evidence type="ECO:0000313" key="3">
    <source>
        <dbReference type="Proteomes" id="UP001519460"/>
    </source>
</evidence>
<dbReference type="Pfam" id="PF01370">
    <property type="entry name" value="Epimerase"/>
    <property type="match status" value="1"/>
</dbReference>
<dbReference type="InterPro" id="IPR050177">
    <property type="entry name" value="Lipid_A_modif_metabolic_enz"/>
</dbReference>
<evidence type="ECO:0000313" key="2">
    <source>
        <dbReference type="EMBL" id="KAK7482733.1"/>
    </source>
</evidence>
<dbReference type="AlphaFoldDB" id="A0ABD0K6I3"/>
<accession>A0ABD0K6I3</accession>
<organism evidence="2 3">
    <name type="scientific">Batillaria attramentaria</name>
    <dbReference type="NCBI Taxonomy" id="370345"/>
    <lineage>
        <taxon>Eukaryota</taxon>
        <taxon>Metazoa</taxon>
        <taxon>Spiralia</taxon>
        <taxon>Lophotrochozoa</taxon>
        <taxon>Mollusca</taxon>
        <taxon>Gastropoda</taxon>
        <taxon>Caenogastropoda</taxon>
        <taxon>Sorbeoconcha</taxon>
        <taxon>Cerithioidea</taxon>
        <taxon>Batillariidae</taxon>
        <taxon>Batillaria</taxon>
    </lineage>
</organism>
<dbReference type="PANTHER" id="PTHR43245">
    <property type="entry name" value="BIFUNCTIONAL POLYMYXIN RESISTANCE PROTEIN ARNA"/>
    <property type="match status" value="1"/>
</dbReference>
<dbReference type="Gene3D" id="3.40.50.720">
    <property type="entry name" value="NAD(P)-binding Rossmann-like Domain"/>
    <property type="match status" value="1"/>
</dbReference>
<gene>
    <name evidence="2" type="ORF">BaRGS_00026031</name>
</gene>
<dbReference type="Proteomes" id="UP001519460">
    <property type="component" value="Unassembled WGS sequence"/>
</dbReference>